<evidence type="ECO:0000256" key="3">
    <source>
        <dbReference type="ARBA" id="ARBA00023015"/>
    </source>
</evidence>
<keyword evidence="5" id="KW-0804">Transcription</keyword>
<evidence type="ECO:0000256" key="2">
    <source>
        <dbReference type="ARBA" id="ARBA00022833"/>
    </source>
</evidence>
<dbReference type="PROSITE" id="PS00463">
    <property type="entry name" value="ZN2_CY6_FUNGAL_1"/>
    <property type="match status" value="1"/>
</dbReference>
<dbReference type="Pfam" id="PF00172">
    <property type="entry name" value="Zn_clus"/>
    <property type="match status" value="1"/>
</dbReference>
<organism evidence="9 10">
    <name type="scientific">Lophiostoma macrostomum CBS 122681</name>
    <dbReference type="NCBI Taxonomy" id="1314788"/>
    <lineage>
        <taxon>Eukaryota</taxon>
        <taxon>Fungi</taxon>
        <taxon>Dikarya</taxon>
        <taxon>Ascomycota</taxon>
        <taxon>Pezizomycotina</taxon>
        <taxon>Dothideomycetes</taxon>
        <taxon>Pleosporomycetidae</taxon>
        <taxon>Pleosporales</taxon>
        <taxon>Lophiostomataceae</taxon>
        <taxon>Lophiostoma</taxon>
    </lineage>
</organism>
<dbReference type="InterPro" id="IPR001138">
    <property type="entry name" value="Zn2Cys6_DnaBD"/>
</dbReference>
<dbReference type="GO" id="GO:0008270">
    <property type="term" value="F:zinc ion binding"/>
    <property type="evidence" value="ECO:0007669"/>
    <property type="project" value="InterPro"/>
</dbReference>
<dbReference type="GO" id="GO:0000978">
    <property type="term" value="F:RNA polymerase II cis-regulatory region sequence-specific DNA binding"/>
    <property type="evidence" value="ECO:0007669"/>
    <property type="project" value="TreeGrafter"/>
</dbReference>
<feature type="compositionally biased region" description="Basic and acidic residues" evidence="7">
    <location>
        <begin position="21"/>
        <end position="30"/>
    </location>
</feature>
<proteinExistence type="predicted"/>
<dbReference type="Pfam" id="PF04082">
    <property type="entry name" value="Fungal_trans"/>
    <property type="match status" value="1"/>
</dbReference>
<evidence type="ECO:0000259" key="8">
    <source>
        <dbReference type="PROSITE" id="PS50048"/>
    </source>
</evidence>
<dbReference type="PROSITE" id="PS50048">
    <property type="entry name" value="ZN2_CY6_FUNGAL_2"/>
    <property type="match status" value="1"/>
</dbReference>
<feature type="region of interest" description="Disordered" evidence="7">
    <location>
        <begin position="87"/>
        <end position="113"/>
    </location>
</feature>
<dbReference type="OrthoDB" id="4236860at2759"/>
<dbReference type="SMART" id="SM00066">
    <property type="entry name" value="GAL4"/>
    <property type="match status" value="1"/>
</dbReference>
<keyword evidence="4" id="KW-0238">DNA-binding</keyword>
<dbReference type="PANTHER" id="PTHR31944:SF130">
    <property type="entry name" value="ZN(II)2CYS6 TRANSCRIPTION FACTO (EUROFUNG)"/>
    <property type="match status" value="1"/>
</dbReference>
<accession>A0A6A6T0N6</accession>
<gene>
    <name evidence="9" type="ORF">K491DRAFT_51549</name>
</gene>
<dbReference type="CDD" id="cd00067">
    <property type="entry name" value="GAL4"/>
    <property type="match status" value="1"/>
</dbReference>
<keyword evidence="6" id="KW-0539">Nucleus</keyword>
<dbReference type="GO" id="GO:0006351">
    <property type="term" value="P:DNA-templated transcription"/>
    <property type="evidence" value="ECO:0007669"/>
    <property type="project" value="InterPro"/>
</dbReference>
<sequence length="777" mass="88154">MRPGSDLASPPKRTAFDTGFFEDRENEQQARDSQQQDGPSKRQRKQRATLSCLDCRHRKLKCDRQQPCGRCVKGGIAKSCTYGLSSSTATSSQIPESEQAEYASSSDSTPQNVVQTKPNFVSDKSQLPPRTISFQPSARFHERDYKEQFGERLALENSLRSLICPHDFVPHAESASEPTFTDNEVPPLIGLFKGQGYSTFGYGITCPITIVVHFPQLRPFMKEIYPDSTLGKVQDDIKNLEDRVRTSRKINQVLSVPSLRNLLPDRPTVDLLIKQYLDTFETTYRIVHVPSFLADYEHFWNSEQGTDLDALVLAILACVLCTSTHEASRHNPNGSTFRSKAIIWMKACEAWLKKQSNKHRTLTSLQVRCLRLLALKTTCMKTKEFYQETQAHIAYMRAIGLHRDPALLRGKCSTFQAEMRRRLWATSVELELQASIDRGTASILSSLESDCAPPRNINDSELSLTLQQLPLSKDVSEFTDTTFLHILMLTAPLRIRVCSLSNRLRSTLAFTDVLRYESEILDAVRDLPRWSEPRSLQAWTHLDLHLRQLLIILHTPRTLHTECRTKPAHRYAMLACVEHATISIQKHIDLIDAGNFVLCCIRSDYYRAALILTHIAYHAARDKDTFIAQVAQSVFEDTIEKALRLQEERALRPGRGNKQFWYISAACSIVRIQFDPTRADLHKRQAGDRVSRLLYKILSLQDDSNEDYLVTEVILTQDNVSTGPQAASINNVAPAIPQDNFSNSLLGLDEFNFGASDDWMLDDFGFFSDFPPFDIGN</sequence>
<dbReference type="Proteomes" id="UP000799324">
    <property type="component" value="Unassembled WGS sequence"/>
</dbReference>
<feature type="domain" description="Zn(2)-C6 fungal-type" evidence="8">
    <location>
        <begin position="51"/>
        <end position="82"/>
    </location>
</feature>
<dbReference type="InterPro" id="IPR007219">
    <property type="entry name" value="XnlR_reg_dom"/>
</dbReference>
<evidence type="ECO:0000313" key="9">
    <source>
        <dbReference type="EMBL" id="KAF2652358.1"/>
    </source>
</evidence>
<keyword evidence="1" id="KW-0479">Metal-binding</keyword>
<dbReference type="CDD" id="cd12148">
    <property type="entry name" value="fungal_TF_MHR"/>
    <property type="match status" value="1"/>
</dbReference>
<reference evidence="9" key="1">
    <citation type="journal article" date="2020" name="Stud. Mycol.">
        <title>101 Dothideomycetes genomes: a test case for predicting lifestyles and emergence of pathogens.</title>
        <authorList>
            <person name="Haridas S."/>
            <person name="Albert R."/>
            <person name="Binder M."/>
            <person name="Bloem J."/>
            <person name="Labutti K."/>
            <person name="Salamov A."/>
            <person name="Andreopoulos B."/>
            <person name="Baker S."/>
            <person name="Barry K."/>
            <person name="Bills G."/>
            <person name="Bluhm B."/>
            <person name="Cannon C."/>
            <person name="Castanera R."/>
            <person name="Culley D."/>
            <person name="Daum C."/>
            <person name="Ezra D."/>
            <person name="Gonzalez J."/>
            <person name="Henrissat B."/>
            <person name="Kuo A."/>
            <person name="Liang C."/>
            <person name="Lipzen A."/>
            <person name="Lutzoni F."/>
            <person name="Magnuson J."/>
            <person name="Mondo S."/>
            <person name="Nolan M."/>
            <person name="Ohm R."/>
            <person name="Pangilinan J."/>
            <person name="Park H.-J."/>
            <person name="Ramirez L."/>
            <person name="Alfaro M."/>
            <person name="Sun H."/>
            <person name="Tritt A."/>
            <person name="Yoshinaga Y."/>
            <person name="Zwiers L.-H."/>
            <person name="Turgeon B."/>
            <person name="Goodwin S."/>
            <person name="Spatafora J."/>
            <person name="Crous P."/>
            <person name="Grigoriev I."/>
        </authorList>
    </citation>
    <scope>NUCLEOTIDE SEQUENCE</scope>
    <source>
        <strain evidence="9">CBS 122681</strain>
    </source>
</reference>
<keyword evidence="10" id="KW-1185">Reference proteome</keyword>
<evidence type="ECO:0000256" key="1">
    <source>
        <dbReference type="ARBA" id="ARBA00022723"/>
    </source>
</evidence>
<dbReference type="GO" id="GO:0001228">
    <property type="term" value="F:DNA-binding transcription activator activity, RNA polymerase II-specific"/>
    <property type="evidence" value="ECO:0007669"/>
    <property type="project" value="TreeGrafter"/>
</dbReference>
<dbReference type="PANTHER" id="PTHR31944">
    <property type="entry name" value="HEME-RESPONSIVE ZINC FINGER TRANSCRIPTION FACTOR HAP1"/>
    <property type="match status" value="1"/>
</dbReference>
<evidence type="ECO:0000256" key="7">
    <source>
        <dbReference type="SAM" id="MobiDB-lite"/>
    </source>
</evidence>
<evidence type="ECO:0000256" key="4">
    <source>
        <dbReference type="ARBA" id="ARBA00023125"/>
    </source>
</evidence>
<dbReference type="InterPro" id="IPR036864">
    <property type="entry name" value="Zn2-C6_fun-type_DNA-bd_sf"/>
</dbReference>
<protein>
    <recommendedName>
        <fullName evidence="8">Zn(2)-C6 fungal-type domain-containing protein</fullName>
    </recommendedName>
</protein>
<feature type="region of interest" description="Disordered" evidence="7">
    <location>
        <begin position="1"/>
        <end position="48"/>
    </location>
</feature>
<name>A0A6A6T0N6_9PLEO</name>
<dbReference type="Gene3D" id="4.10.240.10">
    <property type="entry name" value="Zn(2)-C6 fungal-type DNA-binding domain"/>
    <property type="match status" value="1"/>
</dbReference>
<evidence type="ECO:0000256" key="5">
    <source>
        <dbReference type="ARBA" id="ARBA00023163"/>
    </source>
</evidence>
<evidence type="ECO:0000256" key="6">
    <source>
        <dbReference type="ARBA" id="ARBA00023242"/>
    </source>
</evidence>
<dbReference type="InterPro" id="IPR051430">
    <property type="entry name" value="Fungal_TF_Env_Response"/>
</dbReference>
<dbReference type="EMBL" id="MU004404">
    <property type="protein sequence ID" value="KAF2652358.1"/>
    <property type="molecule type" value="Genomic_DNA"/>
</dbReference>
<keyword evidence="3" id="KW-0805">Transcription regulation</keyword>
<keyword evidence="2" id="KW-0862">Zinc</keyword>
<dbReference type="AlphaFoldDB" id="A0A6A6T0N6"/>
<dbReference type="GO" id="GO:0005634">
    <property type="term" value="C:nucleus"/>
    <property type="evidence" value="ECO:0007669"/>
    <property type="project" value="TreeGrafter"/>
</dbReference>
<evidence type="ECO:0000313" key="10">
    <source>
        <dbReference type="Proteomes" id="UP000799324"/>
    </source>
</evidence>
<dbReference type="SUPFAM" id="SSF57701">
    <property type="entry name" value="Zn2/Cys6 DNA-binding domain"/>
    <property type="match status" value="1"/>
</dbReference>